<feature type="region of interest" description="Disordered" evidence="2">
    <location>
        <begin position="707"/>
        <end position="736"/>
    </location>
</feature>
<dbReference type="GO" id="GO:0016887">
    <property type="term" value="F:ATP hydrolysis activity"/>
    <property type="evidence" value="ECO:0007669"/>
    <property type="project" value="InterPro"/>
</dbReference>
<accession>A0AAE3KC87</accession>
<dbReference type="InterPro" id="IPR046453">
    <property type="entry name" value="GpA_ATPase"/>
</dbReference>
<evidence type="ECO:0000256" key="1">
    <source>
        <dbReference type="SAM" id="Coils"/>
    </source>
</evidence>
<evidence type="ECO:0000313" key="6">
    <source>
        <dbReference type="Proteomes" id="UP001205843"/>
    </source>
</evidence>
<dbReference type="EMBL" id="JALJXV010000006">
    <property type="protein sequence ID" value="MCP1675471.1"/>
    <property type="molecule type" value="Genomic_DNA"/>
</dbReference>
<dbReference type="GO" id="GO:0004519">
    <property type="term" value="F:endonuclease activity"/>
    <property type="evidence" value="ECO:0007669"/>
    <property type="project" value="InterPro"/>
</dbReference>
<dbReference type="InterPro" id="IPR046454">
    <property type="entry name" value="GpA_endonuclease"/>
</dbReference>
<evidence type="ECO:0000256" key="2">
    <source>
        <dbReference type="SAM" id="MobiDB-lite"/>
    </source>
</evidence>
<gene>
    <name evidence="5" type="ORF">J2T57_002621</name>
</gene>
<evidence type="ECO:0000259" key="4">
    <source>
        <dbReference type="Pfam" id="PF20454"/>
    </source>
</evidence>
<sequence length="736" mass="82389">MSAAEQYTLTDLQAERERLKAEQAQEEYEAAVAETCLADELYAAEAAAHHALLQGLANLDDRLVTAIAGMEDETAIHHALSEVIHDVLREVGESVSAATQDVLPLVGEAVQKGVKPRGLLTVSQWADRHRWLESGTNAPGQWDTDRNPLLREIMDSLSEHSPVREVTFKKPSGIGGTEVLYNWIGYIMHHLQNKDLLLVVPTLELRDREFNPRLRKVINETTVLKDLVSTASRNKTNRDDLLEYGARARIIKAGANSADSLRSSHIPYVAKDEASAFPWDVGGEGDPDRLIANRQRTFTRAKTYNCSTPTIEGACRIDRGYQRSDQRTPHVACPHCDHSFYMQRKKHLNWKTAPPREGDSGQAELVTDAWVNCPECGGEIREAEKPPLLANARWVPKRPHIKHHRGYTANSLYTPLGLGLTWKQIAQDALDAEGDDAAMQTIVNTYDGEVWTEQGDSIDDLQLMTRLENYQRDELPIVLVTAGVDVQKDRLEVTITGFGAGEEAWLLDHLILPGETAEYGEGAWLELDPALEDNGVQYYCVDSGYNADAVYAAVDGRPYAWAIKGIFGMNRPLVEDERRRRQRRRYRRKRGVPIEPIGVDTAKSILYARLKLPAAQGACPGYIHFANHPAFDDEYFAQLGAEKLVPRRQRGRTVLEWRKFRARNEALDCLIYALAACRLSGVDLDAEAKAGRFVTLSAGEYQRVKQEAANSSAKAEKPARQDDTTTFYDAEDPWLT</sequence>
<evidence type="ECO:0000259" key="3">
    <source>
        <dbReference type="Pfam" id="PF05876"/>
    </source>
</evidence>
<evidence type="ECO:0000313" key="5">
    <source>
        <dbReference type="EMBL" id="MCP1675471.1"/>
    </source>
</evidence>
<proteinExistence type="inferred from homology"/>
<feature type="compositionally biased region" description="Basic and acidic residues" evidence="2">
    <location>
        <begin position="714"/>
        <end position="723"/>
    </location>
</feature>
<comment type="caution">
    <text evidence="5">The sequence shown here is derived from an EMBL/GenBank/DDBJ whole genome shotgun (WGS) entry which is preliminary data.</text>
</comment>
<dbReference type="Proteomes" id="UP001205843">
    <property type="component" value="Unassembled WGS sequence"/>
</dbReference>
<feature type="coiled-coil region" evidence="1">
    <location>
        <begin position="2"/>
        <end position="34"/>
    </location>
</feature>
<protein>
    <submittedName>
        <fullName evidence="5">Phage terminase large subunit GpA-like protein</fullName>
    </submittedName>
</protein>
<keyword evidence="1" id="KW-0175">Coiled coil</keyword>
<organism evidence="5 6">
    <name type="scientific">Natronocella acetinitrilica</name>
    <dbReference type="NCBI Taxonomy" id="414046"/>
    <lineage>
        <taxon>Bacteria</taxon>
        <taxon>Pseudomonadati</taxon>
        <taxon>Pseudomonadota</taxon>
        <taxon>Gammaproteobacteria</taxon>
        <taxon>Chromatiales</taxon>
        <taxon>Ectothiorhodospiraceae</taxon>
        <taxon>Natronocella</taxon>
    </lineage>
</organism>
<dbReference type="InterPro" id="IPR008866">
    <property type="entry name" value="Phage_lambda_GpA-like"/>
</dbReference>
<dbReference type="HAMAP" id="MF_04144">
    <property type="entry name" value="TERL_LAMBDA"/>
    <property type="match status" value="1"/>
</dbReference>
<dbReference type="RefSeq" id="WP_253478957.1">
    <property type="nucleotide sequence ID" value="NZ_JALJXV010000006.1"/>
</dbReference>
<dbReference type="AlphaFoldDB" id="A0AAE3KC87"/>
<name>A0AAE3KC87_9GAMM</name>
<feature type="domain" description="Terminase large subunit GpA endonuclease" evidence="4">
    <location>
        <begin position="404"/>
        <end position="683"/>
    </location>
</feature>
<dbReference type="Pfam" id="PF20454">
    <property type="entry name" value="GpA_nuclease"/>
    <property type="match status" value="1"/>
</dbReference>
<dbReference type="GO" id="GO:0005524">
    <property type="term" value="F:ATP binding"/>
    <property type="evidence" value="ECO:0007669"/>
    <property type="project" value="InterPro"/>
</dbReference>
<keyword evidence="6" id="KW-1185">Reference proteome</keyword>
<dbReference type="Pfam" id="PF05876">
    <property type="entry name" value="GpA_ATPase"/>
    <property type="match status" value="1"/>
</dbReference>
<reference evidence="5" key="1">
    <citation type="submission" date="2022-03" db="EMBL/GenBank/DDBJ databases">
        <title>Genomic Encyclopedia of Type Strains, Phase III (KMG-III): the genomes of soil and plant-associated and newly described type strains.</title>
        <authorList>
            <person name="Whitman W."/>
        </authorList>
    </citation>
    <scope>NUCLEOTIDE SEQUENCE</scope>
    <source>
        <strain evidence="5">ANL 6-2</strain>
    </source>
</reference>
<feature type="domain" description="Phage terminase large subunit GpA ATPase" evidence="3">
    <location>
        <begin position="138"/>
        <end position="394"/>
    </location>
</feature>